<gene>
    <name evidence="1" type="ORF">OH76DRAFT_1014743</name>
</gene>
<accession>A0A371CXX9</accession>
<organism evidence="1 2">
    <name type="scientific">Lentinus brumalis</name>
    <dbReference type="NCBI Taxonomy" id="2498619"/>
    <lineage>
        <taxon>Eukaryota</taxon>
        <taxon>Fungi</taxon>
        <taxon>Dikarya</taxon>
        <taxon>Basidiomycota</taxon>
        <taxon>Agaricomycotina</taxon>
        <taxon>Agaricomycetes</taxon>
        <taxon>Polyporales</taxon>
        <taxon>Polyporaceae</taxon>
        <taxon>Lentinus</taxon>
    </lineage>
</organism>
<keyword evidence="2" id="KW-1185">Reference proteome</keyword>
<evidence type="ECO:0000313" key="2">
    <source>
        <dbReference type="Proteomes" id="UP000256964"/>
    </source>
</evidence>
<reference evidence="1 2" key="1">
    <citation type="journal article" date="2018" name="Biotechnol. Biofuels">
        <title>Integrative visual omics of the white-rot fungus Polyporus brumalis exposes the biotechnological potential of its oxidative enzymes for delignifying raw plant biomass.</title>
        <authorList>
            <person name="Miyauchi S."/>
            <person name="Rancon A."/>
            <person name="Drula E."/>
            <person name="Hage H."/>
            <person name="Chaduli D."/>
            <person name="Favel A."/>
            <person name="Grisel S."/>
            <person name="Henrissat B."/>
            <person name="Herpoel-Gimbert I."/>
            <person name="Ruiz-Duenas F.J."/>
            <person name="Chevret D."/>
            <person name="Hainaut M."/>
            <person name="Lin J."/>
            <person name="Wang M."/>
            <person name="Pangilinan J."/>
            <person name="Lipzen A."/>
            <person name="Lesage-Meessen L."/>
            <person name="Navarro D."/>
            <person name="Riley R."/>
            <person name="Grigoriev I.V."/>
            <person name="Zhou S."/>
            <person name="Raouche S."/>
            <person name="Rosso M.N."/>
        </authorList>
    </citation>
    <scope>NUCLEOTIDE SEQUENCE [LARGE SCALE GENOMIC DNA]</scope>
    <source>
        <strain evidence="1 2">BRFM 1820</strain>
    </source>
</reference>
<protein>
    <submittedName>
        <fullName evidence="1">Uncharacterized protein</fullName>
    </submittedName>
</protein>
<evidence type="ECO:0000313" key="1">
    <source>
        <dbReference type="EMBL" id="RDX45154.1"/>
    </source>
</evidence>
<dbReference type="AlphaFoldDB" id="A0A371CXX9"/>
<sequence>MSIPSTRAPSNIPFLKHSQPHANISRLVFPNLIVESALEVDASWDLFVEHLTLYRDKLPALKEFCVLTSFRWPINHFEYEYFALTPLIDDLHALGITFMDSSGTQWTRFEPVRKRWSRKRVLQLRPAMTENQESAGISLDE</sequence>
<dbReference type="Proteomes" id="UP000256964">
    <property type="component" value="Unassembled WGS sequence"/>
</dbReference>
<name>A0A371CXX9_9APHY</name>
<proteinExistence type="predicted"/>
<dbReference type="EMBL" id="KZ857440">
    <property type="protein sequence ID" value="RDX45154.1"/>
    <property type="molecule type" value="Genomic_DNA"/>
</dbReference>